<feature type="region of interest" description="Disordered" evidence="1">
    <location>
        <begin position="1"/>
        <end position="28"/>
    </location>
</feature>
<organism evidence="3 4">
    <name type="scientific">Jatrophihabitans cynanchi</name>
    <dbReference type="NCBI Taxonomy" id="2944128"/>
    <lineage>
        <taxon>Bacteria</taxon>
        <taxon>Bacillati</taxon>
        <taxon>Actinomycetota</taxon>
        <taxon>Actinomycetes</taxon>
        <taxon>Jatrophihabitantales</taxon>
        <taxon>Jatrophihabitantaceae</taxon>
        <taxon>Jatrophihabitans</taxon>
    </lineage>
</organism>
<feature type="transmembrane region" description="Helical" evidence="2">
    <location>
        <begin position="181"/>
        <end position="211"/>
    </location>
</feature>
<evidence type="ECO:0000313" key="3">
    <source>
        <dbReference type="EMBL" id="WAX55426.1"/>
    </source>
</evidence>
<dbReference type="PANTHER" id="PTHR30531:SF12">
    <property type="entry name" value="FLAGELLAR BIOSYNTHETIC PROTEIN FLHB"/>
    <property type="match status" value="1"/>
</dbReference>
<evidence type="ECO:0000256" key="1">
    <source>
        <dbReference type="SAM" id="MobiDB-lite"/>
    </source>
</evidence>
<proteinExistence type="predicted"/>
<dbReference type="Gene3D" id="6.10.250.2080">
    <property type="match status" value="1"/>
</dbReference>
<dbReference type="EMBL" id="CP097463">
    <property type="protein sequence ID" value="WAX55426.1"/>
    <property type="molecule type" value="Genomic_DNA"/>
</dbReference>
<keyword evidence="2" id="KW-0812">Transmembrane</keyword>
<dbReference type="Gene3D" id="3.40.1690.10">
    <property type="entry name" value="secretion proteins EscU"/>
    <property type="match status" value="1"/>
</dbReference>
<dbReference type="InterPro" id="IPR006135">
    <property type="entry name" value="T3SS_substrate_exporter"/>
</dbReference>
<feature type="transmembrane region" description="Helical" evidence="2">
    <location>
        <begin position="137"/>
        <end position="161"/>
    </location>
</feature>
<keyword evidence="2" id="KW-0472">Membrane</keyword>
<keyword evidence="4" id="KW-1185">Reference proteome</keyword>
<dbReference type="PRINTS" id="PR00950">
    <property type="entry name" value="TYPE3IMSPROT"/>
</dbReference>
<dbReference type="PANTHER" id="PTHR30531">
    <property type="entry name" value="FLAGELLAR BIOSYNTHETIC PROTEIN FLHB"/>
    <property type="match status" value="1"/>
</dbReference>
<name>A0ABY7JWG3_9ACTN</name>
<dbReference type="Pfam" id="PF01312">
    <property type="entry name" value="Bac_export_2"/>
    <property type="match status" value="1"/>
</dbReference>
<accession>A0ABY7JWG3</accession>
<dbReference type="InterPro" id="IPR029025">
    <property type="entry name" value="T3SS_substrate_exporter_C"/>
</dbReference>
<evidence type="ECO:0000313" key="4">
    <source>
        <dbReference type="Proteomes" id="UP001164693"/>
    </source>
</evidence>
<protein>
    <submittedName>
        <fullName evidence="3">EscU/YscU/HrcU family type III secretion system export apparatus switch protein</fullName>
    </submittedName>
</protein>
<sequence length="367" mass="39161">MSGGGSGGDRTEKATPKRRKKARHDGQIGNTPEVGAWLGMLAASFVVPHVASSLMDAATEALVRVGAVIHTPDTGEAISVASDAMSQAFHAVLPMILLIALVGVASAVAQGGFWFAPKLLKPQFKRLNPLSGIKRMFGPHGAWALVKALLKTTALGVVVYVSVRRLVPTVYGSGSLPLSALMQICVSTALNVLRYAAVAGLVMAGADYAVVRRRNNKQLKMTKQEIKDEYKSAEGDPHVRGMRRARALAMARNRMMADVPTADVVVVNPTHVAVALRYDPARGAPRVVAKGADQVAARIRALAEQHRVPMVRDIPLARTLHKSCEIGQEIPPDLYKAVATVLAFIMTLKKRGSAAGTHVVRTLAMAR</sequence>
<dbReference type="SUPFAM" id="SSF160544">
    <property type="entry name" value="EscU C-terminal domain-like"/>
    <property type="match status" value="1"/>
</dbReference>
<gene>
    <name evidence="3" type="ORF">M6B22_12815</name>
</gene>
<evidence type="ECO:0000256" key="2">
    <source>
        <dbReference type="SAM" id="Phobius"/>
    </source>
</evidence>
<keyword evidence="2" id="KW-1133">Transmembrane helix</keyword>
<dbReference type="Proteomes" id="UP001164693">
    <property type="component" value="Chromosome"/>
</dbReference>
<dbReference type="RefSeq" id="WP_269441937.1">
    <property type="nucleotide sequence ID" value="NZ_CP097463.1"/>
</dbReference>
<feature type="transmembrane region" description="Helical" evidence="2">
    <location>
        <begin position="92"/>
        <end position="116"/>
    </location>
</feature>
<reference evidence="3" key="1">
    <citation type="submission" date="2022-05" db="EMBL/GenBank/DDBJ databases">
        <title>Jatrophihabitans sp. SB3-54 whole genome sequence.</title>
        <authorList>
            <person name="Suh M.K."/>
            <person name="Eom M.K."/>
            <person name="Kim J.S."/>
            <person name="Kim H.S."/>
            <person name="Do H.E."/>
            <person name="Shin Y.K."/>
            <person name="Lee J.-S."/>
        </authorList>
    </citation>
    <scope>NUCLEOTIDE SEQUENCE</scope>
    <source>
        <strain evidence="3">SB3-54</strain>
    </source>
</reference>